<dbReference type="PANTHER" id="PTHR42760">
    <property type="entry name" value="SHORT-CHAIN DEHYDROGENASES/REDUCTASES FAMILY MEMBER"/>
    <property type="match status" value="1"/>
</dbReference>
<dbReference type="PROSITE" id="PS00061">
    <property type="entry name" value="ADH_SHORT"/>
    <property type="match status" value="1"/>
</dbReference>
<dbReference type="RefSeq" id="WP_026936938.1">
    <property type="nucleotide sequence ID" value="NZ_CP028426.1"/>
</dbReference>
<dbReference type="InterPro" id="IPR020904">
    <property type="entry name" value="Sc_DH/Rdtase_CS"/>
</dbReference>
<keyword evidence="2" id="KW-0560">Oxidoreductase</keyword>
<dbReference type="EMBL" id="PXVD01000012">
    <property type="protein sequence ID" value="MDJ1371393.1"/>
    <property type="molecule type" value="Genomic_DNA"/>
</dbReference>
<dbReference type="PRINTS" id="PR00081">
    <property type="entry name" value="GDHRDH"/>
</dbReference>
<dbReference type="PRINTS" id="PR00080">
    <property type="entry name" value="SDRFAMILY"/>
</dbReference>
<dbReference type="PANTHER" id="PTHR42760:SF133">
    <property type="entry name" value="3-OXOACYL-[ACYL-CARRIER-PROTEIN] REDUCTASE"/>
    <property type="match status" value="1"/>
</dbReference>
<sequence>MNNGPEGRQIAVVTGAAGGLGAAIVASLLERGDKVVATDVNDDALQELREKFPQSVDALETTVADVASEESWNAIREAASSQFGAPTILVNNAGISPKHNGKKLEGIDIPKTEWDAVLGVNLTGPFLGIKTLAPGMIEQGYGRIINIASVAARYGGRLGGLHYASTKTGLLGVTRAFAQELAEFGITVNAVAPGRIASGMASMVGDNVNTDYATTIPVGRLGTAEDVAHTVRFLSEPDSSFITGATVDVNGGSHMQ</sequence>
<evidence type="ECO:0000256" key="2">
    <source>
        <dbReference type="ARBA" id="ARBA00023002"/>
    </source>
</evidence>
<accession>A0ABT7C872</accession>
<comment type="similarity">
    <text evidence="1">Belongs to the short-chain dehydrogenases/reductases (SDR) family.</text>
</comment>
<dbReference type="Gene3D" id="3.40.50.720">
    <property type="entry name" value="NAD(P)-binding Rossmann-like Domain"/>
    <property type="match status" value="1"/>
</dbReference>
<dbReference type="SUPFAM" id="SSF51735">
    <property type="entry name" value="NAD(P)-binding Rossmann-fold domains"/>
    <property type="match status" value="1"/>
</dbReference>
<dbReference type="InterPro" id="IPR036291">
    <property type="entry name" value="NAD(P)-bd_dom_sf"/>
</dbReference>
<dbReference type="Proteomes" id="UP001170379">
    <property type="component" value="Unassembled WGS sequence"/>
</dbReference>
<dbReference type="InterPro" id="IPR002347">
    <property type="entry name" value="SDR_fam"/>
</dbReference>
<evidence type="ECO:0000256" key="1">
    <source>
        <dbReference type="ARBA" id="ARBA00006484"/>
    </source>
</evidence>
<name>A0ABT7C872_9MICO</name>
<evidence type="ECO:0000313" key="3">
    <source>
        <dbReference type="EMBL" id="MDJ1371393.1"/>
    </source>
</evidence>
<dbReference type="Pfam" id="PF13561">
    <property type="entry name" value="adh_short_C2"/>
    <property type="match status" value="1"/>
</dbReference>
<evidence type="ECO:0000313" key="4">
    <source>
        <dbReference type="Proteomes" id="UP001170379"/>
    </source>
</evidence>
<proteinExistence type="inferred from homology"/>
<organism evidence="3 4">
    <name type="scientific">Gulosibacter molinativorax</name>
    <dbReference type="NCBI Taxonomy" id="256821"/>
    <lineage>
        <taxon>Bacteria</taxon>
        <taxon>Bacillati</taxon>
        <taxon>Actinomycetota</taxon>
        <taxon>Actinomycetes</taxon>
        <taxon>Micrococcales</taxon>
        <taxon>Microbacteriaceae</taxon>
        <taxon>Gulosibacter</taxon>
    </lineage>
</organism>
<keyword evidence="4" id="KW-1185">Reference proteome</keyword>
<protein>
    <submittedName>
        <fullName evidence="3">SDR family oxidoreductase</fullName>
    </submittedName>
</protein>
<comment type="caution">
    <text evidence="3">The sequence shown here is derived from an EMBL/GenBank/DDBJ whole genome shotgun (WGS) entry which is preliminary data.</text>
</comment>
<reference evidence="3" key="2">
    <citation type="journal article" date="2022" name="Sci. Rep.">
        <title>In silico prediction of the enzymes involved in the degradation of the herbicide molinate by Gulosibacter molinativorax ON4T.</title>
        <authorList>
            <person name="Lopes A.R."/>
            <person name="Bunin E."/>
            <person name="Viana A.T."/>
            <person name="Froufe H."/>
            <person name="Munoz-Merida A."/>
            <person name="Pinho D."/>
            <person name="Figueiredo J."/>
            <person name="Barroso C."/>
            <person name="Vaz-Moreira I."/>
            <person name="Bellanger X."/>
            <person name="Egas C."/>
            <person name="Nunes O.C."/>
        </authorList>
    </citation>
    <scope>NUCLEOTIDE SEQUENCE</scope>
    <source>
        <strain evidence="3">ON4</strain>
    </source>
</reference>
<reference evidence="3" key="1">
    <citation type="submission" date="2018-03" db="EMBL/GenBank/DDBJ databases">
        <authorList>
            <person name="Nunes O.C."/>
            <person name="Lopes A.R."/>
            <person name="Froufe H."/>
            <person name="Munoz-Merida A."/>
            <person name="Barroso C."/>
            <person name="Egas C."/>
        </authorList>
    </citation>
    <scope>NUCLEOTIDE SEQUENCE</scope>
    <source>
        <strain evidence="3">ON4</strain>
    </source>
</reference>
<gene>
    <name evidence="3" type="ORF">C7K25_08435</name>
</gene>